<dbReference type="Proteomes" id="UP001222027">
    <property type="component" value="Unassembled WGS sequence"/>
</dbReference>
<sequence>MFKFKISNCSTLQSSHLKLRSRGSHPIEVALHHGTRELRPHQARFDEASTCSEVKRLEARATDGENFRLVAIGRGPDLEIGAARRDYAVQRIAVREHQVSHVQLLEYRHPRWSRPMRRHTFRTSSVNDEQVKMESGRFRSTLPAMVIVVRTTALEVSEMELPSGGRSGERGSATQRHLSLSLRDPREWLGRSPRVQEHGRDEPVERKRDDGRTRS</sequence>
<feature type="region of interest" description="Disordered" evidence="1">
    <location>
        <begin position="159"/>
        <end position="215"/>
    </location>
</feature>
<accession>A0AAV8P8I6</accession>
<evidence type="ECO:0000313" key="2">
    <source>
        <dbReference type="EMBL" id="KAJ8468087.1"/>
    </source>
</evidence>
<gene>
    <name evidence="2" type="ORF">OPV22_030639</name>
</gene>
<keyword evidence="3" id="KW-1185">Reference proteome</keyword>
<name>A0AAV8P8I6_ENSVE</name>
<dbReference type="AlphaFoldDB" id="A0AAV8P8I6"/>
<protein>
    <submittedName>
        <fullName evidence="2">Uncharacterized protein</fullName>
    </submittedName>
</protein>
<proteinExistence type="predicted"/>
<organism evidence="2 3">
    <name type="scientific">Ensete ventricosum</name>
    <name type="common">Abyssinian banana</name>
    <name type="synonym">Musa ensete</name>
    <dbReference type="NCBI Taxonomy" id="4639"/>
    <lineage>
        <taxon>Eukaryota</taxon>
        <taxon>Viridiplantae</taxon>
        <taxon>Streptophyta</taxon>
        <taxon>Embryophyta</taxon>
        <taxon>Tracheophyta</taxon>
        <taxon>Spermatophyta</taxon>
        <taxon>Magnoliopsida</taxon>
        <taxon>Liliopsida</taxon>
        <taxon>Zingiberales</taxon>
        <taxon>Musaceae</taxon>
        <taxon>Ensete</taxon>
    </lineage>
</organism>
<evidence type="ECO:0000256" key="1">
    <source>
        <dbReference type="SAM" id="MobiDB-lite"/>
    </source>
</evidence>
<comment type="caution">
    <text evidence="2">The sequence shown here is derived from an EMBL/GenBank/DDBJ whole genome shotgun (WGS) entry which is preliminary data.</text>
</comment>
<feature type="compositionally biased region" description="Basic and acidic residues" evidence="1">
    <location>
        <begin position="183"/>
        <end position="215"/>
    </location>
</feature>
<evidence type="ECO:0000313" key="3">
    <source>
        <dbReference type="Proteomes" id="UP001222027"/>
    </source>
</evidence>
<reference evidence="2 3" key="1">
    <citation type="submission" date="2022-12" db="EMBL/GenBank/DDBJ databases">
        <title>Chromosome-scale assembly of the Ensete ventricosum genome.</title>
        <authorList>
            <person name="Dussert Y."/>
            <person name="Stocks J."/>
            <person name="Wendawek A."/>
            <person name="Woldeyes F."/>
            <person name="Nichols R.A."/>
            <person name="Borrell J.S."/>
        </authorList>
    </citation>
    <scope>NUCLEOTIDE SEQUENCE [LARGE SCALE GENOMIC DNA]</scope>
    <source>
        <strain evidence="3">cv. Maze</strain>
        <tissue evidence="2">Seeds</tissue>
    </source>
</reference>
<dbReference type="EMBL" id="JAQQAF010000008">
    <property type="protein sequence ID" value="KAJ8468087.1"/>
    <property type="molecule type" value="Genomic_DNA"/>
</dbReference>